<keyword evidence="3" id="KW-1185">Reference proteome</keyword>
<gene>
    <name evidence="2" type="ORF">MUCCIDRAFT_108437</name>
</gene>
<dbReference type="Proteomes" id="UP000077051">
    <property type="component" value="Unassembled WGS sequence"/>
</dbReference>
<name>A0A168M9W5_MUCCL</name>
<evidence type="ECO:0000256" key="1">
    <source>
        <dbReference type="SAM" id="MobiDB-lite"/>
    </source>
</evidence>
<protein>
    <submittedName>
        <fullName evidence="2">Uncharacterized protein</fullName>
    </submittedName>
</protein>
<comment type="caution">
    <text evidence="2">The sequence shown here is derived from an EMBL/GenBank/DDBJ whole genome shotgun (WGS) entry which is preliminary data.</text>
</comment>
<feature type="region of interest" description="Disordered" evidence="1">
    <location>
        <begin position="84"/>
        <end position="109"/>
    </location>
</feature>
<evidence type="ECO:0000313" key="3">
    <source>
        <dbReference type="Proteomes" id="UP000077051"/>
    </source>
</evidence>
<dbReference type="VEuPathDB" id="FungiDB:MUCCIDRAFT_108437"/>
<proteinExistence type="predicted"/>
<dbReference type="EMBL" id="AMYB01000003">
    <property type="protein sequence ID" value="OAD04607.1"/>
    <property type="molecule type" value="Genomic_DNA"/>
</dbReference>
<feature type="compositionally biased region" description="Basic and acidic residues" evidence="1">
    <location>
        <begin position="99"/>
        <end position="109"/>
    </location>
</feature>
<reference evidence="2 3" key="1">
    <citation type="submission" date="2015-06" db="EMBL/GenBank/DDBJ databases">
        <title>Expansion of signal transduction pathways in fungi by whole-genome duplication.</title>
        <authorList>
            <consortium name="DOE Joint Genome Institute"/>
            <person name="Corrochano L.M."/>
            <person name="Kuo A."/>
            <person name="Marcet-Houben M."/>
            <person name="Polaino S."/>
            <person name="Salamov A."/>
            <person name="Villalobos J.M."/>
            <person name="Alvarez M.I."/>
            <person name="Avalos J."/>
            <person name="Benito E.P."/>
            <person name="Benoit I."/>
            <person name="Burger G."/>
            <person name="Camino L.P."/>
            <person name="Canovas D."/>
            <person name="Cerda-Olmedo E."/>
            <person name="Cheng J.-F."/>
            <person name="Dominguez A."/>
            <person name="Elias M."/>
            <person name="Eslava A.P."/>
            <person name="Glaser F."/>
            <person name="Grimwood J."/>
            <person name="Gutierrez G."/>
            <person name="Heitman J."/>
            <person name="Henrissat B."/>
            <person name="Iturriaga E.A."/>
            <person name="Lang B.F."/>
            <person name="Lavin J.L."/>
            <person name="Lee S."/>
            <person name="Li W."/>
            <person name="Lindquist E."/>
            <person name="Lopez-Garcia S."/>
            <person name="Luque E.M."/>
            <person name="Marcos A.T."/>
            <person name="Martin J."/>
            <person name="Mccluskey K."/>
            <person name="Medina H.R."/>
            <person name="Miralles-Duran A."/>
            <person name="Miyazaki A."/>
            <person name="Munoz-Torres E."/>
            <person name="Oguiza J.A."/>
            <person name="Ohm R."/>
            <person name="Olmedo M."/>
            <person name="Orejas M."/>
            <person name="Ortiz-Castellanos L."/>
            <person name="Pisabarro A.G."/>
            <person name="Rodriguez-Romero J."/>
            <person name="Ruiz-Herrera J."/>
            <person name="Ruiz-Vazquez R."/>
            <person name="Sanz C."/>
            <person name="Schackwitz W."/>
            <person name="Schmutz J."/>
            <person name="Shahriari M."/>
            <person name="Shelest E."/>
            <person name="Silva-Franco F."/>
            <person name="Soanes D."/>
            <person name="Syed K."/>
            <person name="Tagua V.G."/>
            <person name="Talbot N.J."/>
            <person name="Thon M."/>
            <person name="De Vries R.P."/>
            <person name="Wiebenga A."/>
            <person name="Yadav J.S."/>
            <person name="Braun E.L."/>
            <person name="Baker S."/>
            <person name="Garre V."/>
            <person name="Horwitz B."/>
            <person name="Torres-Martinez S."/>
            <person name="Idnurm A."/>
            <person name="Herrera-Estrella A."/>
            <person name="Gabaldon T."/>
            <person name="Grigoriev I.V."/>
        </authorList>
    </citation>
    <scope>NUCLEOTIDE SEQUENCE [LARGE SCALE GENOMIC DNA]</scope>
    <source>
        <strain evidence="2 3">CBS 277.49</strain>
    </source>
</reference>
<accession>A0A168M9W5</accession>
<evidence type="ECO:0000313" key="2">
    <source>
        <dbReference type="EMBL" id="OAD04607.1"/>
    </source>
</evidence>
<dbReference type="AlphaFoldDB" id="A0A168M9W5"/>
<sequence>MQVSPLKITNHSLENQHHLNNTINTQHSTPNYTSQAIPRSINLHPTTQRALPSVTHPVVQAEDPYSVFHLPRHLISTMAPEKVKISKKPSTTKELLPTNEDRAEVLHSH</sequence>
<organism evidence="2 3">
    <name type="scientific">Mucor lusitanicus CBS 277.49</name>
    <dbReference type="NCBI Taxonomy" id="747725"/>
    <lineage>
        <taxon>Eukaryota</taxon>
        <taxon>Fungi</taxon>
        <taxon>Fungi incertae sedis</taxon>
        <taxon>Mucoromycota</taxon>
        <taxon>Mucoromycotina</taxon>
        <taxon>Mucoromycetes</taxon>
        <taxon>Mucorales</taxon>
        <taxon>Mucorineae</taxon>
        <taxon>Mucoraceae</taxon>
        <taxon>Mucor</taxon>
    </lineage>
</organism>